<dbReference type="Pfam" id="PF09270">
    <property type="entry name" value="BTD"/>
    <property type="match status" value="1"/>
</dbReference>
<keyword evidence="6" id="KW-0539">Nucleus</keyword>
<dbReference type="SMART" id="SM01268">
    <property type="entry name" value="BTD"/>
    <property type="match status" value="1"/>
</dbReference>
<proteinExistence type="inferred from homology"/>
<dbReference type="InterPro" id="IPR013783">
    <property type="entry name" value="Ig-like_fold"/>
</dbReference>
<keyword evidence="11" id="KW-1185">Reference proteome</keyword>
<evidence type="ECO:0000256" key="5">
    <source>
        <dbReference type="ARBA" id="ARBA00023163"/>
    </source>
</evidence>
<feature type="region of interest" description="Disordered" evidence="7">
    <location>
        <begin position="348"/>
        <end position="391"/>
    </location>
</feature>
<name>A0A9W8BJ89_9FUNG</name>
<dbReference type="InterPro" id="IPR038007">
    <property type="entry name" value="RBP-Jkappa_IPT"/>
</dbReference>
<keyword evidence="5" id="KW-0804">Transcription</keyword>
<evidence type="ECO:0000256" key="4">
    <source>
        <dbReference type="ARBA" id="ARBA00023125"/>
    </source>
</evidence>
<dbReference type="InterPro" id="IPR036358">
    <property type="entry name" value="BTD_sf"/>
</dbReference>
<reference evidence="10" key="1">
    <citation type="submission" date="2022-07" db="EMBL/GenBank/DDBJ databases">
        <title>Phylogenomic reconstructions and comparative analyses of Kickxellomycotina fungi.</title>
        <authorList>
            <person name="Reynolds N.K."/>
            <person name="Stajich J.E."/>
            <person name="Barry K."/>
            <person name="Grigoriev I.V."/>
            <person name="Crous P."/>
            <person name="Smith M.E."/>
        </authorList>
    </citation>
    <scope>NUCLEOTIDE SEQUENCE</scope>
    <source>
        <strain evidence="10">IMI 214461</strain>
    </source>
</reference>
<evidence type="ECO:0000259" key="9">
    <source>
        <dbReference type="SMART" id="SM01268"/>
    </source>
</evidence>
<dbReference type="SUPFAM" id="SSF81296">
    <property type="entry name" value="E set domains"/>
    <property type="match status" value="1"/>
</dbReference>
<dbReference type="SUPFAM" id="SSF49417">
    <property type="entry name" value="p53-like transcription factors"/>
    <property type="match status" value="1"/>
</dbReference>
<dbReference type="OrthoDB" id="5600360at2759"/>
<feature type="compositionally biased region" description="Low complexity" evidence="7">
    <location>
        <begin position="1417"/>
        <end position="1435"/>
    </location>
</feature>
<feature type="compositionally biased region" description="Low complexity" evidence="7">
    <location>
        <begin position="1381"/>
        <end position="1398"/>
    </location>
</feature>
<dbReference type="Gene3D" id="2.60.40.10">
    <property type="entry name" value="Immunoglobulins"/>
    <property type="match status" value="1"/>
</dbReference>
<feature type="domain" description="RBP-J/Cbf11/Cbf12 DNA binding" evidence="8">
    <location>
        <begin position="578"/>
        <end position="769"/>
    </location>
</feature>
<feature type="compositionally biased region" description="Polar residues" evidence="7">
    <location>
        <begin position="350"/>
        <end position="367"/>
    </location>
</feature>
<dbReference type="Pfam" id="PF09271">
    <property type="entry name" value="LAG1-DNAbind"/>
    <property type="match status" value="1"/>
</dbReference>
<dbReference type="Pfam" id="PF20144">
    <property type="entry name" value="TIG_SUH"/>
    <property type="match status" value="1"/>
</dbReference>
<dbReference type="EMBL" id="JANBQF010000123">
    <property type="protein sequence ID" value="KAJ2005003.1"/>
    <property type="molecule type" value="Genomic_DNA"/>
</dbReference>
<feature type="region of interest" description="Disordered" evidence="7">
    <location>
        <begin position="1137"/>
        <end position="1163"/>
    </location>
</feature>
<dbReference type="PANTHER" id="PTHR10665">
    <property type="entry name" value="RECOMBINING BINDING PROTEIN SUPPRESSOR OF HAIRLESS"/>
    <property type="match status" value="1"/>
</dbReference>
<evidence type="ECO:0008006" key="12">
    <source>
        <dbReference type="Google" id="ProtNLM"/>
    </source>
</evidence>
<dbReference type="InterPro" id="IPR040159">
    <property type="entry name" value="CLS_fam"/>
</dbReference>
<evidence type="ECO:0000313" key="10">
    <source>
        <dbReference type="EMBL" id="KAJ2005003.1"/>
    </source>
</evidence>
<evidence type="ECO:0000259" key="8">
    <source>
        <dbReference type="SMART" id="SM01267"/>
    </source>
</evidence>
<feature type="compositionally biased region" description="Low complexity" evidence="7">
    <location>
        <begin position="899"/>
        <end position="910"/>
    </location>
</feature>
<dbReference type="SMART" id="SM01267">
    <property type="entry name" value="LAG1_DNAbind"/>
    <property type="match status" value="1"/>
</dbReference>
<organism evidence="10 11">
    <name type="scientific">Coemansia thaxteri</name>
    <dbReference type="NCBI Taxonomy" id="2663907"/>
    <lineage>
        <taxon>Eukaryota</taxon>
        <taxon>Fungi</taxon>
        <taxon>Fungi incertae sedis</taxon>
        <taxon>Zoopagomycota</taxon>
        <taxon>Kickxellomycotina</taxon>
        <taxon>Kickxellomycetes</taxon>
        <taxon>Kickxellales</taxon>
        <taxon>Kickxellaceae</taxon>
        <taxon>Coemansia</taxon>
    </lineage>
</organism>
<feature type="compositionally biased region" description="Low complexity" evidence="7">
    <location>
        <begin position="1043"/>
        <end position="1056"/>
    </location>
</feature>
<dbReference type="GO" id="GO:0000978">
    <property type="term" value="F:RNA polymerase II cis-regulatory region sequence-specific DNA binding"/>
    <property type="evidence" value="ECO:0007669"/>
    <property type="project" value="InterPro"/>
</dbReference>
<feature type="domain" description="Beta-trefoil DNA-binding" evidence="9">
    <location>
        <begin position="770"/>
        <end position="1065"/>
    </location>
</feature>
<dbReference type="InterPro" id="IPR015350">
    <property type="entry name" value="Beta-trefoil_DNA-bd_dom"/>
</dbReference>
<sequence>MCPAPVNSYFDAQLLADFIMTSQFPEYDGTNTTAATSDSAFGQIGSVTTAFANAVADDYESYDNARARKRRLTVSDDRRAEDLSSFNISDVGDGLFSMLDPNHGYAAAMQQSQSSASSHIMPSSDGSSFNAALAGGMPFNGLSFAQSLYTSGAGGDIHGSNNLGQHTSLLSSPPTSSRAVGPRKHQSLSIAISRNARSNELNGGHEAHTPGMFSPSFMDAMEGAAGMPAGMSSPSMFYSVASPYTPIHAHHHSFSMPNAAQQGHGMGIFHTGLPVGSFGSSDVPMDQGPASLATAATIAPHSLGSVGTFGSDSAAVGASTIGSAEDFSAGLQISMNAAVAAALNNPASYDDSSAPNQGASNASAFSRVQQQGSSGVSQLLGGGQPGNRGLSMDISTTLASFANIPGLESFPPAPMERRQTFAGSNHNSTPFGMLSTEPSAMFHTMDAATSALHGGSVVSPHYAPSTAGAQLMGIAGSLAHGGLVASPAPEPAASSCMQSPAVAAIRRSRKRAATVSGTRTESHPHCQQPSASSAALLSLSMQSMDSSMLLSRASSDSSAYTGPVFNSQAVVSGTGSKVAMVLTSKVAQKSYGTEKRFLCPPPTILLFGDTWKLPSSMGDRDSLASSTSSSQGSEFFASMPRISVSVPTNDGASQVSDFGDGMAGAVGSDSRTTQLEWLARPDLASKPKQHIPHNPVPALRAPREGEPITGRYVAKQLFINDVDEKHKRVTVKVRLHDPSGQIVLNEFDSRPIKVISKPSKKRQSVKNIDLCIHHGSTISLFNRLRSQTVSTKYLGATRSMSVGGPRPFWFPTGDAEELATDSLADGGASSAATTTFVARNSVWDPFIIWIVNTQIGQVEIDAFNARIAENPTPIPGYPTPPTFALHPQCPPDLDGVCPSASGSSSSGEQSGHMDGDAMGQPQPHDPIPILYNQPVILQCVSTGMCSPVLTLRKIEKGSMAIGSFYGRDQSRDVLGDPVSQLHKVAFEVRVQAREELPAVTVTPAGLNTRVGSYLTCMGDIVGLNATCDGRQLSSDGADGSGKSGAAARGSSASQARKQAKEGASVGTTSWAEDVGDNAVWTMVGTDCAIYRFDYPPAPEIMAQLQQAATSAPGAPTNGVASSTMTTVPGRLALHNSLALPPTPTSPLGVQDYSQHSQQQQQQQQQFSLEMMLAEHGGAGTFQPMAMDPSLAAAVYGIGMGSGGGSNGLPTHLLPSSQPISSILAAASGAAVSGGGRAVDHCNLLQNEQQGFESTEGLGLQMVSDNVVPIVFKSSVLHPPTVNPSTLFGGVRRAGDNLAVAAGEERSYITLHGLNFTPDMVVVFDGQQSLFTEFKSSEGISCLGPLGSDFAGAIHGSTLAKGNGDYHLGSYAPMGLNKRQHPTSPSTSDSSSASSGAQSNEDTQAFPSLMDTDCQSHSQRASSTDSTASSATETLSNHSAMATLGKSGGSMTSRNPAKGSAGSVIKVPIYLSRNGGAGPTYKTGQFYTLHM</sequence>
<evidence type="ECO:0000256" key="3">
    <source>
        <dbReference type="ARBA" id="ARBA00023015"/>
    </source>
</evidence>
<protein>
    <recommendedName>
        <fullName evidence="12">LAG1-DNAbind-domain-containing protein</fullName>
    </recommendedName>
</protein>
<evidence type="ECO:0000256" key="1">
    <source>
        <dbReference type="ARBA" id="ARBA00004123"/>
    </source>
</evidence>
<evidence type="ECO:0000313" key="11">
    <source>
        <dbReference type="Proteomes" id="UP001150907"/>
    </source>
</evidence>
<dbReference type="Gene3D" id="2.60.40.1450">
    <property type="entry name" value="LAG1, DNA binding domain"/>
    <property type="match status" value="1"/>
</dbReference>
<keyword evidence="3" id="KW-0805">Transcription regulation</keyword>
<feature type="compositionally biased region" description="Low complexity" evidence="7">
    <location>
        <begin position="368"/>
        <end position="379"/>
    </location>
</feature>
<dbReference type="GO" id="GO:0005634">
    <property type="term" value="C:nucleus"/>
    <property type="evidence" value="ECO:0007669"/>
    <property type="project" value="UniProtKB-SubCell"/>
</dbReference>
<dbReference type="Proteomes" id="UP001150907">
    <property type="component" value="Unassembled WGS sequence"/>
</dbReference>
<dbReference type="SUPFAM" id="SSF110217">
    <property type="entry name" value="DNA-binding protein LAG-1 (CSL)"/>
    <property type="match status" value="2"/>
</dbReference>
<comment type="similarity">
    <text evidence="2">Belongs to the Su(H) family.</text>
</comment>
<gene>
    <name evidence="10" type="ORF">H4R26_002188</name>
</gene>
<dbReference type="GO" id="GO:0001228">
    <property type="term" value="F:DNA-binding transcription activator activity, RNA polymerase II-specific"/>
    <property type="evidence" value="ECO:0007669"/>
    <property type="project" value="InterPro"/>
</dbReference>
<keyword evidence="4" id="KW-0238">DNA-binding</keyword>
<evidence type="ECO:0000256" key="2">
    <source>
        <dbReference type="ARBA" id="ARBA00009704"/>
    </source>
</evidence>
<dbReference type="Gene3D" id="2.80.10.50">
    <property type="match status" value="1"/>
</dbReference>
<dbReference type="InterPro" id="IPR037095">
    <property type="entry name" value="RBP-J/Cbf11_DNA-bd_sf"/>
</dbReference>
<feature type="region of interest" description="Disordered" evidence="7">
    <location>
        <begin position="1370"/>
        <end position="1435"/>
    </location>
</feature>
<dbReference type="InterPro" id="IPR008967">
    <property type="entry name" value="p53-like_TF_DNA-bd_sf"/>
</dbReference>
<accession>A0A9W8BJ89</accession>
<dbReference type="InterPro" id="IPR015351">
    <property type="entry name" value="RBP-J/Cbf11/Cbf12_DNA-bd"/>
</dbReference>
<feature type="compositionally biased region" description="Low complexity" evidence="7">
    <location>
        <begin position="167"/>
        <end position="177"/>
    </location>
</feature>
<comment type="subcellular location">
    <subcellularLocation>
        <location evidence="1">Nucleus</location>
    </subcellularLocation>
</comment>
<feature type="region of interest" description="Disordered" evidence="7">
    <location>
        <begin position="894"/>
        <end position="925"/>
    </location>
</feature>
<feature type="region of interest" description="Disordered" evidence="7">
    <location>
        <begin position="1441"/>
        <end position="1460"/>
    </location>
</feature>
<feature type="region of interest" description="Disordered" evidence="7">
    <location>
        <begin position="164"/>
        <end position="188"/>
    </location>
</feature>
<evidence type="ECO:0000256" key="7">
    <source>
        <dbReference type="SAM" id="MobiDB-lite"/>
    </source>
</evidence>
<evidence type="ECO:0000256" key="6">
    <source>
        <dbReference type="ARBA" id="ARBA00023242"/>
    </source>
</evidence>
<dbReference type="InterPro" id="IPR014756">
    <property type="entry name" value="Ig_E-set"/>
</dbReference>
<comment type="caution">
    <text evidence="10">The sequence shown here is derived from an EMBL/GenBank/DDBJ whole genome shotgun (WGS) entry which is preliminary data.</text>
</comment>
<feature type="region of interest" description="Disordered" evidence="7">
    <location>
        <begin position="1034"/>
        <end position="1068"/>
    </location>
</feature>